<keyword evidence="2" id="KW-1185">Reference proteome</keyword>
<evidence type="ECO:0000313" key="2">
    <source>
        <dbReference type="Proteomes" id="UP000251341"/>
    </source>
</evidence>
<dbReference type="RefSeq" id="WP_108402949.1">
    <property type="nucleotide sequence ID" value="NZ_NESP01000002.1"/>
</dbReference>
<evidence type="ECO:0000313" key="1">
    <source>
        <dbReference type="EMBL" id="PUE56422.1"/>
    </source>
</evidence>
<dbReference type="Pfam" id="PF06666">
    <property type="entry name" value="DUF1173"/>
    <property type="match status" value="1"/>
</dbReference>
<reference evidence="1 2" key="1">
    <citation type="submission" date="2017-04" db="EMBL/GenBank/DDBJ databases">
        <title>Unexpected and diverse lifestyles within the genus Limnohabitans.</title>
        <authorList>
            <person name="Kasalicky V."/>
            <person name="Mehrshad M."/>
            <person name="Andrei S.-A."/>
            <person name="Salcher M."/>
            <person name="Kratochvilova H."/>
            <person name="Simek K."/>
            <person name="Ghai R."/>
        </authorList>
    </citation>
    <scope>NUCLEOTIDE SEQUENCE [LARGE SCALE GENOMIC DNA]</scope>
    <source>
        <strain evidence="1 2">MWH-C5</strain>
    </source>
</reference>
<comment type="caution">
    <text evidence="1">The sequence shown here is derived from an EMBL/GenBank/DDBJ whole genome shotgun (WGS) entry which is preliminary data.</text>
</comment>
<name>A0A315EK60_9BURK</name>
<dbReference type="Proteomes" id="UP000251341">
    <property type="component" value="Unassembled WGS sequence"/>
</dbReference>
<evidence type="ECO:0008006" key="3">
    <source>
        <dbReference type="Google" id="ProtNLM"/>
    </source>
</evidence>
<sequence length="404" mass="45305">MPSYLINNTAIDAEGPELQTLLEHCYVARLRPLCACKAPGVPMYISKIAGVYHIKRMPDSGAEHHVACESYDPPPELSGLGEVMGSAIKEDVESGLTSLRFDFALTKTSGRTAPTPSDIEHDSVKTDSTKLTIRALLHYLWDRSKLTHWQPTWQGKRSWGTIYKQLTHSAHGNQAKGLALADFLYVPQPFFVDRKDEIAGQRAAFLHSLTQTDGKARRLGIVIGEVKAIENARYGFKIVFKQVPDYHFMLSEDAHKRIHKRFENELALWGAFDGSHLVAIATFGIGPTGLASIEEIALMLTTENWIPFTDLNEKNLLDRLTESNRRFIKGMRYNMSTKRPLASVELVDTSPAPTAMFITPADTDDAYKQDLADLTDKSKLLKWVWDISSAMPHIPERTNKPMPQ</sequence>
<protein>
    <recommendedName>
        <fullName evidence="3">DUF1173 domain-containing protein</fullName>
    </recommendedName>
</protein>
<dbReference type="AlphaFoldDB" id="A0A315EK60"/>
<dbReference type="InterPro" id="IPR009553">
    <property type="entry name" value="DUF1173"/>
</dbReference>
<proteinExistence type="predicted"/>
<dbReference type="EMBL" id="NESP01000002">
    <property type="protein sequence ID" value="PUE56422.1"/>
    <property type="molecule type" value="Genomic_DNA"/>
</dbReference>
<organism evidence="1 2">
    <name type="scientific">Limnohabitans curvus</name>
    <dbReference type="NCBI Taxonomy" id="323423"/>
    <lineage>
        <taxon>Bacteria</taxon>
        <taxon>Pseudomonadati</taxon>
        <taxon>Pseudomonadota</taxon>
        <taxon>Betaproteobacteria</taxon>
        <taxon>Burkholderiales</taxon>
        <taxon>Comamonadaceae</taxon>
        <taxon>Limnohabitans</taxon>
    </lineage>
</organism>
<gene>
    <name evidence="1" type="ORF">B9Z44_14330</name>
</gene>
<accession>A0A315EK60</accession>